<gene>
    <name evidence="1" type="primary">mrsp-36</name>
</gene>
<reference evidence="1" key="1">
    <citation type="journal article" date="2013" name="Antimicrob. Agents Chemother.">
        <title>Novel Pseudo-Staphylococcal Cassette Chromosome mec Element ({Psi}SCCmec57395) in Methicillin-Resistant Staphylococcus pseudintermedius CC45.</title>
        <authorList>
            <person name="Perreten V."/>
            <person name="Chanchaithong P."/>
            <person name="Prapasarakul N."/>
            <person name="Rossano A."/>
            <person name="Blum S.E."/>
            <person name="Elad D."/>
            <person name="Schwendener S."/>
        </authorList>
    </citation>
    <scope>NUCLEOTIDE SEQUENCE</scope>
    <source>
        <strain evidence="1">57395</strain>
    </source>
</reference>
<accession>T2I4B0</accession>
<dbReference type="AlphaFoldDB" id="T2I4B0"/>
<sequence length="40" mass="4915">MQHKATMYRFNLLNKEKLKVLKWLLGVYHYEDKVSSQFVK</sequence>
<protein>
    <submittedName>
        <fullName evidence="1">Uncharacterized protein</fullName>
    </submittedName>
</protein>
<evidence type="ECO:0000313" key="1">
    <source>
        <dbReference type="EMBL" id="CCM09618.1"/>
    </source>
</evidence>
<name>T2I4B0_STAPS</name>
<organism evidence="1">
    <name type="scientific">Staphylococcus pseudintermedius</name>
    <dbReference type="NCBI Taxonomy" id="283734"/>
    <lineage>
        <taxon>Bacteria</taxon>
        <taxon>Bacillati</taxon>
        <taxon>Bacillota</taxon>
        <taxon>Bacilli</taxon>
        <taxon>Bacillales</taxon>
        <taxon>Staphylococcaceae</taxon>
        <taxon>Staphylococcus</taxon>
        <taxon>Staphylococcus intermedius group</taxon>
    </lineage>
</organism>
<proteinExistence type="predicted"/>
<dbReference type="EMBL" id="HE984157">
    <property type="protein sequence ID" value="CCM09618.1"/>
    <property type="molecule type" value="Genomic_DNA"/>
</dbReference>